<dbReference type="SUPFAM" id="SSF51735">
    <property type="entry name" value="NAD(P)-binding Rossmann-fold domains"/>
    <property type="match status" value="1"/>
</dbReference>
<reference evidence="1 2" key="1">
    <citation type="submission" date="2024-06" db="EMBL/GenBank/DDBJ databases">
        <title>A chromosome-level genome assembly of beet webworm, Loxostege sticticalis.</title>
        <authorList>
            <person name="Zhang Y."/>
        </authorList>
    </citation>
    <scope>NUCLEOTIDE SEQUENCE [LARGE SCALE GENOMIC DNA]</scope>
    <source>
        <strain evidence="1">AQ028</strain>
        <tissue evidence="1">Male pupae</tissue>
    </source>
</reference>
<dbReference type="PANTHER" id="PTHR43975">
    <property type="entry name" value="ZGC:101858"/>
    <property type="match status" value="1"/>
</dbReference>
<dbReference type="PANTHER" id="PTHR43975:SF2">
    <property type="entry name" value="EG:BACR7A4.14 PROTEIN-RELATED"/>
    <property type="match status" value="1"/>
</dbReference>
<sequence>MDFAGKVVIVTGASSGIGAATAKLFASYGALLTIVGRNEARLLKIAEACEKEKGNKPVSVLLDLTSENSCEEVVRKTVETYKKLDILVNCAGKVILTSLFDNDMEAFDELMAINLRVPYKLTQLCLPHLKRSKGNIVNVFGAPMRSRPGFIPFCMIRDALERFTKAGGLELAQEGVRMNAVRPGITRTNFLSNLNIDEENMEQAYKFISQVVPSEVIIEPDEIARMILFVASETCPNMNAANIVVDGAASLS</sequence>
<dbReference type="InterPro" id="IPR036291">
    <property type="entry name" value="NAD(P)-bd_dom_sf"/>
</dbReference>
<dbReference type="Pfam" id="PF13561">
    <property type="entry name" value="adh_short_C2"/>
    <property type="match status" value="1"/>
</dbReference>
<dbReference type="FunFam" id="3.40.50.720:FF:000084">
    <property type="entry name" value="Short-chain dehydrogenase reductase"/>
    <property type="match status" value="1"/>
</dbReference>
<protein>
    <submittedName>
        <fullName evidence="1">Uncharacterized protein</fullName>
    </submittedName>
</protein>
<organism evidence="1 2">
    <name type="scientific">Loxostege sticticalis</name>
    <name type="common">Beet webworm moth</name>
    <dbReference type="NCBI Taxonomy" id="481309"/>
    <lineage>
        <taxon>Eukaryota</taxon>
        <taxon>Metazoa</taxon>
        <taxon>Ecdysozoa</taxon>
        <taxon>Arthropoda</taxon>
        <taxon>Hexapoda</taxon>
        <taxon>Insecta</taxon>
        <taxon>Pterygota</taxon>
        <taxon>Neoptera</taxon>
        <taxon>Endopterygota</taxon>
        <taxon>Lepidoptera</taxon>
        <taxon>Glossata</taxon>
        <taxon>Ditrysia</taxon>
        <taxon>Pyraloidea</taxon>
        <taxon>Crambidae</taxon>
        <taxon>Pyraustinae</taxon>
        <taxon>Loxostege</taxon>
    </lineage>
</organism>
<comment type="caution">
    <text evidence="1">The sequence shown here is derived from an EMBL/GenBank/DDBJ whole genome shotgun (WGS) entry which is preliminary data.</text>
</comment>
<accession>A0ABD0S8A3</accession>
<evidence type="ECO:0000313" key="2">
    <source>
        <dbReference type="Proteomes" id="UP001549921"/>
    </source>
</evidence>
<dbReference type="InterPro" id="IPR002347">
    <property type="entry name" value="SDR_fam"/>
</dbReference>
<evidence type="ECO:0000313" key="1">
    <source>
        <dbReference type="EMBL" id="KAL0810298.1"/>
    </source>
</evidence>
<dbReference type="PRINTS" id="PR00081">
    <property type="entry name" value="GDHRDH"/>
</dbReference>
<proteinExistence type="predicted"/>
<name>A0ABD0S8A3_LOXSC</name>
<dbReference type="EMBL" id="JBEDNZ010000026">
    <property type="protein sequence ID" value="KAL0810298.1"/>
    <property type="molecule type" value="Genomic_DNA"/>
</dbReference>
<dbReference type="Gene3D" id="3.40.50.720">
    <property type="entry name" value="NAD(P)-binding Rossmann-like Domain"/>
    <property type="match status" value="1"/>
</dbReference>
<dbReference type="Proteomes" id="UP001549921">
    <property type="component" value="Unassembled WGS sequence"/>
</dbReference>
<gene>
    <name evidence="1" type="ORF">ABMA28_010457</name>
</gene>
<dbReference type="AlphaFoldDB" id="A0ABD0S8A3"/>